<dbReference type="Proteomes" id="UP001165960">
    <property type="component" value="Unassembled WGS sequence"/>
</dbReference>
<reference evidence="1" key="1">
    <citation type="submission" date="2022-04" db="EMBL/GenBank/DDBJ databases">
        <title>Genome of the entomopathogenic fungus Entomophthora muscae.</title>
        <authorList>
            <person name="Elya C."/>
            <person name="Lovett B.R."/>
            <person name="Lee E."/>
            <person name="Macias A.M."/>
            <person name="Hajek A.E."/>
            <person name="De Bivort B.L."/>
            <person name="Kasson M.T."/>
            <person name="De Fine Licht H.H."/>
            <person name="Stajich J.E."/>
        </authorList>
    </citation>
    <scope>NUCLEOTIDE SEQUENCE</scope>
    <source>
        <strain evidence="1">Berkeley</strain>
    </source>
</reference>
<sequence length="403" mass="46027">MKLAFGLIGLAACFQYGVEKVRGVNLGGWLVLEPWITPSVFEQFQGRQNPAVDEWTFCEVLGREEAERQLRRHWESWVTEGDLARLAAAGINHVRIPVGYWAVDIKNGEPWVKGSFDYLIKGVHWAKNHGIRVIIDIHGAPGSQNGFDNSGKRDGIRFFDDYDNIRRMLNVAQVLSEHFARPEFGGMVAGVQLVNEPAGWQLDRGTLQQFYSDGYDRVRGNSKEMLVVVHDAFVPLRDWEYLRNDYHQRVMLDTHIYQVFDYGLLGMSKQSHLQKPCTRWGEIANSNQKLWTVVGEFSLASTDCTRWLNGFNRGARYDGTFEQGRGPVCPGCTCQGKDDLGSYTPEHREFLKNFARQQMGVYETAGSGWFFWNFKAEKSPEWDFLLGVEQGWINLHQGLTPSC</sequence>
<organism evidence="1 2">
    <name type="scientific">Entomophthora muscae</name>
    <dbReference type="NCBI Taxonomy" id="34485"/>
    <lineage>
        <taxon>Eukaryota</taxon>
        <taxon>Fungi</taxon>
        <taxon>Fungi incertae sedis</taxon>
        <taxon>Zoopagomycota</taxon>
        <taxon>Entomophthoromycotina</taxon>
        <taxon>Entomophthoromycetes</taxon>
        <taxon>Entomophthorales</taxon>
        <taxon>Entomophthoraceae</taxon>
        <taxon>Entomophthora</taxon>
    </lineage>
</organism>
<dbReference type="EMBL" id="QTSX02003606">
    <property type="protein sequence ID" value="KAJ9069837.1"/>
    <property type="molecule type" value="Genomic_DNA"/>
</dbReference>
<proteinExistence type="predicted"/>
<gene>
    <name evidence="1" type="ORF">DSO57_1014513</name>
</gene>
<protein>
    <submittedName>
        <fullName evidence="1">Uncharacterized protein</fullName>
    </submittedName>
</protein>
<accession>A0ACC2T5M1</accession>
<evidence type="ECO:0000313" key="2">
    <source>
        <dbReference type="Proteomes" id="UP001165960"/>
    </source>
</evidence>
<keyword evidence="2" id="KW-1185">Reference proteome</keyword>
<name>A0ACC2T5M1_9FUNG</name>
<comment type="caution">
    <text evidence="1">The sequence shown here is derived from an EMBL/GenBank/DDBJ whole genome shotgun (WGS) entry which is preliminary data.</text>
</comment>
<evidence type="ECO:0000313" key="1">
    <source>
        <dbReference type="EMBL" id="KAJ9069837.1"/>
    </source>
</evidence>